<feature type="domain" description="Reductase C-terminal" evidence="6">
    <location>
        <begin position="336"/>
        <end position="399"/>
    </location>
</feature>
<feature type="domain" description="FAD/NAD(P)-binding" evidence="5">
    <location>
        <begin position="7"/>
        <end position="304"/>
    </location>
</feature>
<dbReference type="PANTHER" id="PTHR43557:SF2">
    <property type="entry name" value="RIESKE DOMAIN-CONTAINING PROTEIN-RELATED"/>
    <property type="match status" value="1"/>
</dbReference>
<keyword evidence="3" id="KW-0274">FAD</keyword>
<accession>A0AA46TGS6</accession>
<dbReference type="GO" id="GO:0005737">
    <property type="term" value="C:cytoplasm"/>
    <property type="evidence" value="ECO:0007669"/>
    <property type="project" value="TreeGrafter"/>
</dbReference>
<dbReference type="Gene3D" id="3.50.50.60">
    <property type="entry name" value="FAD/NAD(P)-binding domain"/>
    <property type="match status" value="2"/>
</dbReference>
<dbReference type="InterPro" id="IPR023753">
    <property type="entry name" value="FAD/NAD-binding_dom"/>
</dbReference>
<dbReference type="PRINTS" id="PR00411">
    <property type="entry name" value="PNDRDTASEI"/>
</dbReference>
<dbReference type="InterPro" id="IPR050446">
    <property type="entry name" value="FAD-oxidoreductase/Apoptosis"/>
</dbReference>
<evidence type="ECO:0000256" key="3">
    <source>
        <dbReference type="ARBA" id="ARBA00022827"/>
    </source>
</evidence>
<dbReference type="KEGG" id="sgrg:L0C25_20670"/>
<dbReference type="RefSeq" id="WP_271633671.1">
    <property type="nucleotide sequence ID" value="NZ_CP094970.1"/>
</dbReference>
<evidence type="ECO:0000256" key="4">
    <source>
        <dbReference type="ARBA" id="ARBA00023002"/>
    </source>
</evidence>
<keyword evidence="2" id="KW-0285">Flavoprotein</keyword>
<proteinExistence type="predicted"/>
<dbReference type="GO" id="GO:0016651">
    <property type="term" value="F:oxidoreductase activity, acting on NAD(P)H"/>
    <property type="evidence" value="ECO:0007669"/>
    <property type="project" value="TreeGrafter"/>
</dbReference>
<name>A0AA46TGS6_9ACTN</name>
<evidence type="ECO:0000256" key="1">
    <source>
        <dbReference type="ARBA" id="ARBA00001974"/>
    </source>
</evidence>
<evidence type="ECO:0000256" key="2">
    <source>
        <dbReference type="ARBA" id="ARBA00022630"/>
    </source>
</evidence>
<keyword evidence="8" id="KW-1185">Reference proteome</keyword>
<dbReference type="PANTHER" id="PTHR43557">
    <property type="entry name" value="APOPTOSIS-INDUCING FACTOR 1"/>
    <property type="match status" value="1"/>
</dbReference>
<dbReference type="InterPro" id="IPR036188">
    <property type="entry name" value="FAD/NAD-bd_sf"/>
</dbReference>
<dbReference type="Proteomes" id="UP001164390">
    <property type="component" value="Chromosome"/>
</dbReference>
<reference evidence="7" key="1">
    <citation type="submission" date="2022-01" db="EMBL/GenBank/DDBJ databases">
        <title>Nocardioidaceae gen. sp. A5X3R13.</title>
        <authorList>
            <person name="Lopez Marin M.A."/>
            <person name="Uhlik O."/>
        </authorList>
    </citation>
    <scope>NUCLEOTIDE SEQUENCE</scope>
    <source>
        <strain evidence="7">A5X3R13</strain>
    </source>
</reference>
<organism evidence="7 8">
    <name type="scientific">Solicola gregarius</name>
    <dbReference type="NCBI Taxonomy" id="2908642"/>
    <lineage>
        <taxon>Bacteria</taxon>
        <taxon>Bacillati</taxon>
        <taxon>Actinomycetota</taxon>
        <taxon>Actinomycetes</taxon>
        <taxon>Propionibacteriales</taxon>
        <taxon>Nocardioidaceae</taxon>
        <taxon>Solicola</taxon>
    </lineage>
</organism>
<dbReference type="SUPFAM" id="SSF51905">
    <property type="entry name" value="FAD/NAD(P)-binding domain"/>
    <property type="match status" value="1"/>
</dbReference>
<evidence type="ECO:0000313" key="7">
    <source>
        <dbReference type="EMBL" id="UYM04908.1"/>
    </source>
</evidence>
<evidence type="ECO:0000259" key="5">
    <source>
        <dbReference type="Pfam" id="PF07992"/>
    </source>
</evidence>
<keyword evidence="4" id="KW-0560">Oxidoreductase</keyword>
<dbReference type="EMBL" id="CP094970">
    <property type="protein sequence ID" value="UYM04908.1"/>
    <property type="molecule type" value="Genomic_DNA"/>
</dbReference>
<dbReference type="Pfam" id="PF07992">
    <property type="entry name" value="Pyr_redox_2"/>
    <property type="match status" value="1"/>
</dbReference>
<dbReference type="InterPro" id="IPR028202">
    <property type="entry name" value="Reductase_C"/>
</dbReference>
<evidence type="ECO:0000313" key="8">
    <source>
        <dbReference type="Proteomes" id="UP001164390"/>
    </source>
</evidence>
<sequence>MRSAEPVVIVGAAMAGLRTAEQLRTGGWDGPIIVIGDEPHLPYNRPPLSKEALSLSAERPIGEWHDTVAFRLRPSVSDVHWRLGRTVVAADLTARTVKLDDGEALGWSGLAVASGLRPRRLPADWPTQGRVALRTLDDAIALRAGLRPGVRVVIVGAGFIGCEVAASARRLGCEVTVVEPLDAPLVRGLGNEVGTAVRRYHERSGIRFRMGRGVVGLASEGERVAGVRLDDGEELPADLVLEAIGAVPNVEWLEGNGLDLGDGVLCDASLRVEGRSGVVAAGDVARYPNARYAIGAQRIEHWSNPTDTAKRAASTLLADIDGAPPTSTPFAPLPSFWSDQGDLRLQSFGSTCIADAATVVDGRLDPLDDGAVVEYTLGSELVGVLLINQPPKTFRAHRARVDAAYLSIDGRNPR</sequence>
<dbReference type="Pfam" id="PF14759">
    <property type="entry name" value="Reductase_C"/>
    <property type="match status" value="1"/>
</dbReference>
<protein>
    <submittedName>
        <fullName evidence="7">FAD-dependent oxidoreductase</fullName>
    </submittedName>
</protein>
<dbReference type="InterPro" id="IPR016156">
    <property type="entry name" value="FAD/NAD-linked_Rdtase_dimer_sf"/>
</dbReference>
<gene>
    <name evidence="7" type="ORF">L0C25_20670</name>
</gene>
<dbReference type="AlphaFoldDB" id="A0AA46TGS6"/>
<dbReference type="SUPFAM" id="SSF55424">
    <property type="entry name" value="FAD/NAD-linked reductases, dimerisation (C-terminal) domain"/>
    <property type="match status" value="1"/>
</dbReference>
<evidence type="ECO:0000259" key="6">
    <source>
        <dbReference type="Pfam" id="PF14759"/>
    </source>
</evidence>
<dbReference type="Gene3D" id="3.30.390.30">
    <property type="match status" value="1"/>
</dbReference>
<comment type="cofactor">
    <cofactor evidence="1">
        <name>FAD</name>
        <dbReference type="ChEBI" id="CHEBI:57692"/>
    </cofactor>
</comment>
<dbReference type="PRINTS" id="PR00368">
    <property type="entry name" value="FADPNR"/>
</dbReference>